<name>A0AB39AFT3_9NIDO</name>
<reference evidence="1" key="1">
    <citation type="submission" date="2024-05" db="EMBL/GenBank/DDBJ databases">
        <title>Avian Migration-Mediated Cross-Species Transmission and Recombination Shaping the Diversity of Gammacoronaviruses and Deltacoronaviruses.</title>
        <authorList>
            <person name="Han Y."/>
            <person name="Xu P."/>
            <person name="Xu Y."/>
            <person name="Wang Y."/>
            <person name="Hu J."/>
            <person name="Ma M."/>
            <person name="Li Z."/>
            <person name="Bo S."/>
            <person name="Zhao C."/>
            <person name="Ji L."/>
            <person name="Yuan Y."/>
            <person name="Zhao W."/>
            <person name="Wang J."/>
            <person name="Jin Q."/>
            <person name="Wu Z."/>
            <person name="He G."/>
        </authorList>
    </citation>
    <scope>NUCLEOTIDE SEQUENCE</scope>
    <source>
        <strain evidence="1">AvCt-DeltaCoV/SH22-SH236</strain>
    </source>
</reference>
<dbReference type="EMBL" id="PP845485">
    <property type="protein sequence ID" value="XDG24559.1"/>
    <property type="molecule type" value="Genomic_RNA"/>
</dbReference>
<protein>
    <submittedName>
        <fullName evidence="1">NS7c protein</fullName>
    </submittedName>
</protein>
<sequence length="131" mass="14972">MSFRRTTKLTYPLAHNNELLIPAHCRHSVEPCAIETQGCYGPYIQESFELILQEIVDTGTTKSPYACLVQSDPDCKVWKIHWQRGGRCSAGPGHCITVFQNRPHGTVNWRVDFRTHNVYSVPFPRQNSDNV</sequence>
<evidence type="ECO:0000313" key="1">
    <source>
        <dbReference type="EMBL" id="XDG24559.1"/>
    </source>
</evidence>
<proteinExistence type="predicted"/>
<accession>A0AB39AFT3</accession>
<organism evidence="1">
    <name type="scientific">Bird deltacoronavirus CalidrisCN24</name>
    <dbReference type="NCBI Taxonomy" id="3237949"/>
    <lineage>
        <taxon>Viruses</taxon>
        <taxon>Riboviria</taxon>
        <taxon>Orthornavirae</taxon>
        <taxon>Pisuviricota</taxon>
        <taxon>Pisoniviricetes</taxon>
        <taxon>Nidovirales</taxon>
        <taxon>Cornidovirineae</taxon>
        <taxon>Coronaviridae</taxon>
        <taxon>Orthocoronavirinae</taxon>
        <taxon>Deltacoronavirus</taxon>
    </lineage>
</organism>